<feature type="compositionally biased region" description="Polar residues" evidence="1">
    <location>
        <begin position="53"/>
        <end position="65"/>
    </location>
</feature>
<sequence>MRVRDMGKIVGCIDAKKQARGGNRASGRCEGCKGGKGVKVGAQNARGCRDNDSTTTGLQSVSQKIHLSPRARATEGERHTTTGTSPVAGTPAAKEARTHRGNGHTKKQKVKQNPNGLRETRHRRSSSSPPVQPPRRPKDNDQNRADNVERNTQNRHPSNDRRSPRNTVAADTGPSRAPREREKGWWSGVERNGVMG</sequence>
<accession>A0A067MQZ0</accession>
<evidence type="ECO:0000313" key="3">
    <source>
        <dbReference type="Proteomes" id="UP000027195"/>
    </source>
</evidence>
<dbReference type="EMBL" id="KL198040">
    <property type="protein sequence ID" value="KDQ14001.1"/>
    <property type="molecule type" value="Genomic_DNA"/>
</dbReference>
<gene>
    <name evidence="2" type="ORF">BOTBODRAFT_357294</name>
</gene>
<dbReference type="AlphaFoldDB" id="A0A067MQZ0"/>
<protein>
    <submittedName>
        <fullName evidence="2">Uncharacterized protein</fullName>
    </submittedName>
</protein>
<evidence type="ECO:0000256" key="1">
    <source>
        <dbReference type="SAM" id="MobiDB-lite"/>
    </source>
</evidence>
<feature type="compositionally biased region" description="Basic and acidic residues" evidence="1">
    <location>
        <begin position="136"/>
        <end position="149"/>
    </location>
</feature>
<dbReference type="InParanoid" id="A0A067MQZ0"/>
<keyword evidence="3" id="KW-1185">Reference proteome</keyword>
<organism evidence="2 3">
    <name type="scientific">Botryobasidium botryosum (strain FD-172 SS1)</name>
    <dbReference type="NCBI Taxonomy" id="930990"/>
    <lineage>
        <taxon>Eukaryota</taxon>
        <taxon>Fungi</taxon>
        <taxon>Dikarya</taxon>
        <taxon>Basidiomycota</taxon>
        <taxon>Agaricomycotina</taxon>
        <taxon>Agaricomycetes</taxon>
        <taxon>Cantharellales</taxon>
        <taxon>Botryobasidiaceae</taxon>
        <taxon>Botryobasidium</taxon>
    </lineage>
</organism>
<dbReference type="Proteomes" id="UP000027195">
    <property type="component" value="Unassembled WGS sequence"/>
</dbReference>
<proteinExistence type="predicted"/>
<feature type="region of interest" description="Disordered" evidence="1">
    <location>
        <begin position="38"/>
        <end position="196"/>
    </location>
</feature>
<feature type="compositionally biased region" description="Basic residues" evidence="1">
    <location>
        <begin position="97"/>
        <end position="110"/>
    </location>
</feature>
<dbReference type="HOGENOM" id="CLU_1390000_0_0_1"/>
<name>A0A067MQZ0_BOTB1</name>
<evidence type="ECO:0000313" key="2">
    <source>
        <dbReference type="EMBL" id="KDQ14001.1"/>
    </source>
</evidence>
<reference evidence="3" key="1">
    <citation type="journal article" date="2014" name="Proc. Natl. Acad. Sci. U.S.A.">
        <title>Extensive sampling of basidiomycete genomes demonstrates inadequacy of the white-rot/brown-rot paradigm for wood decay fungi.</title>
        <authorList>
            <person name="Riley R."/>
            <person name="Salamov A.A."/>
            <person name="Brown D.W."/>
            <person name="Nagy L.G."/>
            <person name="Floudas D."/>
            <person name="Held B.W."/>
            <person name="Levasseur A."/>
            <person name="Lombard V."/>
            <person name="Morin E."/>
            <person name="Otillar R."/>
            <person name="Lindquist E.A."/>
            <person name="Sun H."/>
            <person name="LaButti K.M."/>
            <person name="Schmutz J."/>
            <person name="Jabbour D."/>
            <person name="Luo H."/>
            <person name="Baker S.E."/>
            <person name="Pisabarro A.G."/>
            <person name="Walton J.D."/>
            <person name="Blanchette R.A."/>
            <person name="Henrissat B."/>
            <person name="Martin F."/>
            <person name="Cullen D."/>
            <person name="Hibbett D.S."/>
            <person name="Grigoriev I.V."/>
        </authorList>
    </citation>
    <scope>NUCLEOTIDE SEQUENCE [LARGE SCALE GENOMIC DNA]</scope>
    <source>
        <strain evidence="3">FD-172 SS1</strain>
    </source>
</reference>